<dbReference type="Proteomes" id="UP001445076">
    <property type="component" value="Unassembled WGS sequence"/>
</dbReference>
<dbReference type="GO" id="GO:0046872">
    <property type="term" value="F:metal ion binding"/>
    <property type="evidence" value="ECO:0007669"/>
    <property type="project" value="UniProtKB-KW"/>
</dbReference>
<dbReference type="Gene3D" id="3.40.50.1000">
    <property type="entry name" value="HAD superfamily/HAD-like"/>
    <property type="match status" value="2"/>
</dbReference>
<evidence type="ECO:0000256" key="10">
    <source>
        <dbReference type="ARBA" id="ARBA00023242"/>
    </source>
</evidence>
<dbReference type="GO" id="GO:0016791">
    <property type="term" value="F:phosphatase activity"/>
    <property type="evidence" value="ECO:0007669"/>
    <property type="project" value="InterPro"/>
</dbReference>
<dbReference type="InterPro" id="IPR036412">
    <property type="entry name" value="HAD-like_sf"/>
</dbReference>
<dbReference type="GO" id="GO:0005737">
    <property type="term" value="C:cytoplasm"/>
    <property type="evidence" value="ECO:0007669"/>
    <property type="project" value="UniProtKB-SubCell"/>
</dbReference>
<evidence type="ECO:0000256" key="12">
    <source>
        <dbReference type="ARBA" id="ARBA00039357"/>
    </source>
</evidence>
<protein>
    <recommendedName>
        <fullName evidence="13">Haloacid dehalogenase-like hydrolase domain-containing protein 2</fullName>
        <ecNumber evidence="5">3.6.1.1</ecNumber>
    </recommendedName>
    <alternativeName>
        <fullName evidence="12">Phospholysine phosphohistidine inorganic pyrophosphate phosphatase</fullName>
    </alternativeName>
</protein>
<evidence type="ECO:0000256" key="4">
    <source>
        <dbReference type="ARBA" id="ARBA00007958"/>
    </source>
</evidence>
<gene>
    <name evidence="16" type="ORF">OTU49_010719</name>
</gene>
<dbReference type="NCBIfam" id="TIGR01460">
    <property type="entry name" value="HAD-SF-IIA"/>
    <property type="match status" value="1"/>
</dbReference>
<evidence type="ECO:0000256" key="1">
    <source>
        <dbReference type="ARBA" id="ARBA00001946"/>
    </source>
</evidence>
<dbReference type="PROSITE" id="PS50801">
    <property type="entry name" value="STAS"/>
    <property type="match status" value="1"/>
</dbReference>
<reference evidence="16 17" key="1">
    <citation type="journal article" date="2024" name="BMC Genomics">
        <title>Genome assembly of redclaw crayfish (Cherax quadricarinatus) provides insights into its immune adaptation and hypoxia tolerance.</title>
        <authorList>
            <person name="Liu Z."/>
            <person name="Zheng J."/>
            <person name="Li H."/>
            <person name="Fang K."/>
            <person name="Wang S."/>
            <person name="He J."/>
            <person name="Zhou D."/>
            <person name="Weng S."/>
            <person name="Chi M."/>
            <person name="Gu Z."/>
            <person name="He J."/>
            <person name="Li F."/>
            <person name="Wang M."/>
        </authorList>
    </citation>
    <scope>NUCLEOTIDE SEQUENCE [LARGE SCALE GENOMIC DNA]</scope>
    <source>
        <strain evidence="16">ZL_2023a</strain>
    </source>
</reference>
<comment type="function">
    <text evidence="11">Phosphatase that hydrolyzes imidodiphosphate, 3-phosphohistidine and 6-phospholysine. Has broad substrate specificity and can also hydrolyze inorganic diphosphate, but with lower efficiency.</text>
</comment>
<comment type="subcellular location">
    <subcellularLocation>
        <location evidence="3">Cytoplasm</location>
    </subcellularLocation>
    <subcellularLocation>
        <location evidence="2">Nucleus</location>
    </subcellularLocation>
</comment>
<evidence type="ECO:0000256" key="11">
    <source>
        <dbReference type="ARBA" id="ARBA00037258"/>
    </source>
</evidence>
<dbReference type="InterPro" id="IPR002645">
    <property type="entry name" value="STAS_dom"/>
</dbReference>
<dbReference type="GO" id="GO:0005634">
    <property type="term" value="C:nucleus"/>
    <property type="evidence" value="ECO:0007669"/>
    <property type="project" value="UniProtKB-SubCell"/>
</dbReference>
<evidence type="ECO:0000256" key="7">
    <source>
        <dbReference type="ARBA" id="ARBA00022723"/>
    </source>
</evidence>
<comment type="cofactor">
    <cofactor evidence="1">
        <name>Mg(2+)</name>
        <dbReference type="ChEBI" id="CHEBI:18420"/>
    </cofactor>
</comment>
<evidence type="ECO:0000313" key="17">
    <source>
        <dbReference type="Proteomes" id="UP001445076"/>
    </source>
</evidence>
<keyword evidence="6" id="KW-0963">Cytoplasm</keyword>
<evidence type="ECO:0000256" key="3">
    <source>
        <dbReference type="ARBA" id="ARBA00004496"/>
    </source>
</evidence>
<dbReference type="InterPro" id="IPR023214">
    <property type="entry name" value="HAD_sf"/>
</dbReference>
<dbReference type="SFLD" id="SFLDS00003">
    <property type="entry name" value="Haloacid_Dehalogenase"/>
    <property type="match status" value="1"/>
</dbReference>
<dbReference type="EC" id="3.6.1.1" evidence="5"/>
<evidence type="ECO:0000256" key="2">
    <source>
        <dbReference type="ARBA" id="ARBA00004123"/>
    </source>
</evidence>
<evidence type="ECO:0000259" key="15">
    <source>
        <dbReference type="PROSITE" id="PS50801"/>
    </source>
</evidence>
<dbReference type="PANTHER" id="PTHR19288">
    <property type="entry name" value="4-NITROPHENYLPHOSPHATASE-RELATED"/>
    <property type="match status" value="1"/>
</dbReference>
<evidence type="ECO:0000256" key="14">
    <source>
        <dbReference type="ARBA" id="ARBA00047820"/>
    </source>
</evidence>
<dbReference type="SFLD" id="SFLDG01129">
    <property type="entry name" value="C1.5:_HAD__Beta-PGM__Phosphata"/>
    <property type="match status" value="1"/>
</dbReference>
<dbReference type="Pfam" id="PF13344">
    <property type="entry name" value="Hydrolase_6"/>
    <property type="match status" value="1"/>
</dbReference>
<dbReference type="PANTHER" id="PTHR19288:SF46">
    <property type="entry name" value="HALOACID DEHALOGENASE-LIKE HYDROLASE DOMAIN-CONTAINING PROTEIN 2"/>
    <property type="match status" value="1"/>
</dbReference>
<proteinExistence type="inferred from homology"/>
<dbReference type="SUPFAM" id="SSF56784">
    <property type="entry name" value="HAD-like"/>
    <property type="match status" value="1"/>
</dbReference>
<organism evidence="16 17">
    <name type="scientific">Cherax quadricarinatus</name>
    <name type="common">Australian red claw crayfish</name>
    <dbReference type="NCBI Taxonomy" id="27406"/>
    <lineage>
        <taxon>Eukaryota</taxon>
        <taxon>Metazoa</taxon>
        <taxon>Ecdysozoa</taxon>
        <taxon>Arthropoda</taxon>
        <taxon>Crustacea</taxon>
        <taxon>Multicrustacea</taxon>
        <taxon>Malacostraca</taxon>
        <taxon>Eumalacostraca</taxon>
        <taxon>Eucarida</taxon>
        <taxon>Decapoda</taxon>
        <taxon>Pleocyemata</taxon>
        <taxon>Astacidea</taxon>
        <taxon>Parastacoidea</taxon>
        <taxon>Parastacidae</taxon>
        <taxon>Cherax</taxon>
    </lineage>
</organism>
<keyword evidence="17" id="KW-1185">Reference proteome</keyword>
<evidence type="ECO:0000256" key="5">
    <source>
        <dbReference type="ARBA" id="ARBA00012146"/>
    </source>
</evidence>
<feature type="domain" description="STAS" evidence="15">
    <location>
        <begin position="1"/>
        <end position="81"/>
    </location>
</feature>
<comment type="catalytic activity">
    <reaction evidence="14">
        <text>diphosphate + H2O = 2 phosphate + H(+)</text>
        <dbReference type="Rhea" id="RHEA:24576"/>
        <dbReference type="ChEBI" id="CHEBI:15377"/>
        <dbReference type="ChEBI" id="CHEBI:15378"/>
        <dbReference type="ChEBI" id="CHEBI:33019"/>
        <dbReference type="ChEBI" id="CHEBI:43474"/>
        <dbReference type="EC" id="3.6.1.1"/>
    </reaction>
</comment>
<dbReference type="NCBIfam" id="TIGR01458">
    <property type="entry name" value="HAD-SF-IIA-hyp3"/>
    <property type="match status" value="1"/>
</dbReference>
<keyword evidence="10" id="KW-0539">Nucleus</keyword>
<evidence type="ECO:0000256" key="6">
    <source>
        <dbReference type="ARBA" id="ARBA00022490"/>
    </source>
</evidence>
<dbReference type="FunFam" id="3.40.50.1000:FF:000051">
    <property type="entry name" value="Phospholysine phosphohistidine inorganic pyrophosphate phosphatase"/>
    <property type="match status" value="1"/>
</dbReference>
<keyword evidence="9" id="KW-0460">Magnesium</keyword>
<keyword evidence="7" id="KW-0479">Metal-binding</keyword>
<dbReference type="InterPro" id="IPR006357">
    <property type="entry name" value="HAD-SF_hydro_IIA"/>
</dbReference>
<evidence type="ECO:0000256" key="13">
    <source>
        <dbReference type="ARBA" id="ARBA00039666"/>
    </source>
</evidence>
<evidence type="ECO:0000313" key="16">
    <source>
        <dbReference type="EMBL" id="KAK8725142.1"/>
    </source>
</evidence>
<comment type="similarity">
    <text evidence="4">Belongs to the HAD-like hydrolase superfamily.</text>
</comment>
<accession>A0AAW0WCM5</accession>
<evidence type="ECO:0000256" key="8">
    <source>
        <dbReference type="ARBA" id="ARBA00022801"/>
    </source>
</evidence>
<name>A0AAW0WCM5_CHEQU</name>
<dbReference type="AlphaFoldDB" id="A0AAW0WCM5"/>
<dbReference type="GO" id="GO:0004427">
    <property type="term" value="F:inorganic diphosphate phosphatase activity"/>
    <property type="evidence" value="ECO:0007669"/>
    <property type="project" value="UniProtKB-EC"/>
</dbReference>
<dbReference type="Pfam" id="PF13242">
    <property type="entry name" value="Hydrolase_like"/>
    <property type="match status" value="1"/>
</dbReference>
<comment type="caution">
    <text evidence="16">The sequence shown here is derived from an EMBL/GenBank/DDBJ whole genome shotgun (WGS) entry which is preliminary data.</text>
</comment>
<evidence type="ECO:0000256" key="9">
    <source>
        <dbReference type="ARBA" id="ARBA00022842"/>
    </source>
</evidence>
<dbReference type="InterPro" id="IPR006355">
    <property type="entry name" value="LHPP/HDHD2"/>
</dbReference>
<sequence>MAKKIRAILVDLSGTLHVDDTVIPGSIEALKKLRETSAKIKFVTNTTKESKRILHERLARIGFSINKEEIFTSLTAARHLIDKRSLRPYMLIADAAKEEFSDINSEKQNAVLVGLAPEYFDYEHMTKAFRILLEGAPLIAIHRARYYKRSDGLALGPGAFVAALEYSTGCKSEAVGKPEASFFHSALEDLGCSATEAVMIGDDARDDVCGAMNAGLHGILVKTGKYRPGDESTVNPKPSYVAENFAQAVDHILSTWLISE</sequence>
<keyword evidence="8" id="KW-0378">Hydrolase</keyword>
<dbReference type="EMBL" id="JARKIK010000083">
    <property type="protein sequence ID" value="KAK8725142.1"/>
    <property type="molecule type" value="Genomic_DNA"/>
</dbReference>
<dbReference type="CDD" id="cd07509">
    <property type="entry name" value="HAD_PPase"/>
    <property type="match status" value="1"/>
</dbReference>